<dbReference type="PANTHER" id="PTHR31465:SF1">
    <property type="entry name" value="PROTEIN RTA1-RELATED"/>
    <property type="match status" value="1"/>
</dbReference>
<dbReference type="GO" id="GO:0016020">
    <property type="term" value="C:membrane"/>
    <property type="evidence" value="ECO:0007669"/>
    <property type="project" value="UniProtKB-SubCell"/>
</dbReference>
<proteinExistence type="predicted"/>
<dbReference type="PANTHER" id="PTHR31465">
    <property type="entry name" value="PROTEIN RTA1-RELATED"/>
    <property type="match status" value="1"/>
</dbReference>
<feature type="transmembrane region" description="Helical" evidence="5">
    <location>
        <begin position="231"/>
        <end position="251"/>
    </location>
</feature>
<reference evidence="7" key="1">
    <citation type="journal article" date="2014" name="Proc. Natl. Acad. Sci. U.S.A.">
        <title>Extensive sampling of basidiomycete genomes demonstrates inadequacy of the white-rot/brown-rot paradigm for wood decay fungi.</title>
        <authorList>
            <person name="Riley R."/>
            <person name="Salamov A.A."/>
            <person name="Brown D.W."/>
            <person name="Nagy L.G."/>
            <person name="Floudas D."/>
            <person name="Held B.W."/>
            <person name="Levasseur A."/>
            <person name="Lombard V."/>
            <person name="Morin E."/>
            <person name="Otillar R."/>
            <person name="Lindquist E.A."/>
            <person name="Sun H."/>
            <person name="LaButti K.M."/>
            <person name="Schmutz J."/>
            <person name="Jabbour D."/>
            <person name="Luo H."/>
            <person name="Baker S.E."/>
            <person name="Pisabarro A.G."/>
            <person name="Walton J.D."/>
            <person name="Blanchette R.A."/>
            <person name="Henrissat B."/>
            <person name="Martin F."/>
            <person name="Cullen D."/>
            <person name="Hibbett D.S."/>
            <person name="Grigoriev I.V."/>
        </authorList>
    </citation>
    <scope>NUCLEOTIDE SEQUENCE [LARGE SCALE GENOMIC DNA]</scope>
    <source>
        <strain evidence="7">FD-172 SS1</strain>
    </source>
</reference>
<dbReference type="OrthoDB" id="3358017at2759"/>
<keyword evidence="2 5" id="KW-0812">Transmembrane</keyword>
<feature type="transmembrane region" description="Helical" evidence="5">
    <location>
        <begin position="190"/>
        <end position="207"/>
    </location>
</feature>
<sequence>MGNDGNYNYDASKPAALLFFVLFGLTLLVHLFQAIRAKTRYMLPLLVATIAETVGYILRYFSIKTNALGYLIPSEVLVIVAPAFLAAQCYMVVGRMISFVGPGHSIIKHSLLTKIFVACDIVSILTQSGGGSMLSSQDNINQVMLGRKILIAGLAIQVVAFGIFFFVALMFDIKSRRALGREYLKPLRPLFIAFYINAILITGRSIYRTIEFASISFNGTQQNGYATTHEWLFYVFDSVPVLIATVAFNICHPARFLPAKKGLRMDGSYELEEKKGWFGRRKDRTERPNAPNTSEYMA</sequence>
<dbReference type="Pfam" id="PF04479">
    <property type="entry name" value="RTA1"/>
    <property type="match status" value="1"/>
</dbReference>
<feature type="transmembrane region" description="Helical" evidence="5">
    <location>
        <begin position="111"/>
        <end position="129"/>
    </location>
</feature>
<feature type="transmembrane region" description="Helical" evidence="5">
    <location>
        <begin position="42"/>
        <end position="61"/>
    </location>
</feature>
<name>A0A067MW84_BOTB1</name>
<evidence type="ECO:0000313" key="6">
    <source>
        <dbReference type="EMBL" id="KDQ20013.1"/>
    </source>
</evidence>
<feature type="transmembrane region" description="Helical" evidence="5">
    <location>
        <begin position="67"/>
        <end position="90"/>
    </location>
</feature>
<dbReference type="EMBL" id="KL198018">
    <property type="protein sequence ID" value="KDQ20013.1"/>
    <property type="molecule type" value="Genomic_DNA"/>
</dbReference>
<dbReference type="Proteomes" id="UP000027195">
    <property type="component" value="Unassembled WGS sequence"/>
</dbReference>
<comment type="subcellular location">
    <subcellularLocation>
        <location evidence="1">Membrane</location>
        <topology evidence="1">Multi-pass membrane protein</topology>
    </subcellularLocation>
</comment>
<dbReference type="AlphaFoldDB" id="A0A067MW84"/>
<organism evidence="6 7">
    <name type="scientific">Botryobasidium botryosum (strain FD-172 SS1)</name>
    <dbReference type="NCBI Taxonomy" id="930990"/>
    <lineage>
        <taxon>Eukaryota</taxon>
        <taxon>Fungi</taxon>
        <taxon>Dikarya</taxon>
        <taxon>Basidiomycota</taxon>
        <taxon>Agaricomycotina</taxon>
        <taxon>Agaricomycetes</taxon>
        <taxon>Cantharellales</taxon>
        <taxon>Botryobasidiaceae</taxon>
        <taxon>Botryobasidium</taxon>
    </lineage>
</organism>
<keyword evidence="7" id="KW-1185">Reference proteome</keyword>
<evidence type="ECO:0000256" key="2">
    <source>
        <dbReference type="ARBA" id="ARBA00022692"/>
    </source>
</evidence>
<keyword evidence="4 5" id="KW-0472">Membrane</keyword>
<dbReference type="InParanoid" id="A0A067MW84"/>
<feature type="transmembrane region" description="Helical" evidence="5">
    <location>
        <begin position="149"/>
        <end position="169"/>
    </location>
</feature>
<evidence type="ECO:0000256" key="5">
    <source>
        <dbReference type="SAM" id="Phobius"/>
    </source>
</evidence>
<dbReference type="InterPro" id="IPR007568">
    <property type="entry name" value="RTA1"/>
</dbReference>
<gene>
    <name evidence="6" type="ORF">BOTBODRAFT_384220</name>
</gene>
<evidence type="ECO:0000256" key="1">
    <source>
        <dbReference type="ARBA" id="ARBA00004141"/>
    </source>
</evidence>
<dbReference type="STRING" id="930990.A0A067MW84"/>
<evidence type="ECO:0000256" key="3">
    <source>
        <dbReference type="ARBA" id="ARBA00022989"/>
    </source>
</evidence>
<protein>
    <recommendedName>
        <fullName evidence="8">RTA1 like protein</fullName>
    </recommendedName>
</protein>
<keyword evidence="3 5" id="KW-1133">Transmembrane helix</keyword>
<evidence type="ECO:0000313" key="7">
    <source>
        <dbReference type="Proteomes" id="UP000027195"/>
    </source>
</evidence>
<evidence type="ECO:0008006" key="8">
    <source>
        <dbReference type="Google" id="ProtNLM"/>
    </source>
</evidence>
<accession>A0A067MW84</accession>
<evidence type="ECO:0000256" key="4">
    <source>
        <dbReference type="ARBA" id="ARBA00023136"/>
    </source>
</evidence>
<feature type="transmembrane region" description="Helical" evidence="5">
    <location>
        <begin position="15"/>
        <end position="35"/>
    </location>
</feature>
<dbReference type="HOGENOM" id="CLU_033465_3_2_1"/>